<organism evidence="3 4">
    <name type="scientific">Orchesella dallaii</name>
    <dbReference type="NCBI Taxonomy" id="48710"/>
    <lineage>
        <taxon>Eukaryota</taxon>
        <taxon>Metazoa</taxon>
        <taxon>Ecdysozoa</taxon>
        <taxon>Arthropoda</taxon>
        <taxon>Hexapoda</taxon>
        <taxon>Collembola</taxon>
        <taxon>Entomobryomorpha</taxon>
        <taxon>Entomobryoidea</taxon>
        <taxon>Orchesellidae</taxon>
        <taxon>Orchesellinae</taxon>
        <taxon>Orchesella</taxon>
    </lineage>
</organism>
<evidence type="ECO:0000259" key="2">
    <source>
        <dbReference type="SMART" id="SM00256"/>
    </source>
</evidence>
<accession>A0ABP1RS13</accession>
<protein>
    <recommendedName>
        <fullName evidence="2">F-box domain-containing protein</fullName>
    </recommendedName>
</protein>
<dbReference type="SUPFAM" id="SSF52047">
    <property type="entry name" value="RNI-like"/>
    <property type="match status" value="1"/>
</dbReference>
<comment type="caution">
    <text evidence="3">The sequence shown here is derived from an EMBL/GenBank/DDBJ whole genome shotgun (WGS) entry which is preliminary data.</text>
</comment>
<dbReference type="EMBL" id="CAXLJM020000104">
    <property type="protein sequence ID" value="CAL8134280.1"/>
    <property type="molecule type" value="Genomic_DNA"/>
</dbReference>
<dbReference type="Proteomes" id="UP001642540">
    <property type="component" value="Unassembled WGS sequence"/>
</dbReference>
<gene>
    <name evidence="3" type="ORF">ODALV1_LOCUS25451</name>
</gene>
<evidence type="ECO:0000313" key="4">
    <source>
        <dbReference type="Proteomes" id="UP001642540"/>
    </source>
</evidence>
<feature type="domain" description="F-box" evidence="2">
    <location>
        <begin position="125"/>
        <end position="165"/>
    </location>
</feature>
<feature type="domain" description="F-box" evidence="2">
    <location>
        <begin position="84"/>
        <end position="124"/>
    </location>
</feature>
<dbReference type="Pfam" id="PF12937">
    <property type="entry name" value="F-box-like"/>
    <property type="match status" value="1"/>
</dbReference>
<dbReference type="SUPFAM" id="SSF81383">
    <property type="entry name" value="F-box domain"/>
    <property type="match status" value="2"/>
</dbReference>
<evidence type="ECO:0000313" key="3">
    <source>
        <dbReference type="EMBL" id="CAL8134280.1"/>
    </source>
</evidence>
<proteinExistence type="predicted"/>
<evidence type="ECO:0000256" key="1">
    <source>
        <dbReference type="SAM" id="Phobius"/>
    </source>
</evidence>
<dbReference type="InterPro" id="IPR036047">
    <property type="entry name" value="F-box-like_dom_sf"/>
</dbReference>
<keyword evidence="1" id="KW-0812">Transmembrane</keyword>
<keyword evidence="1" id="KW-1133">Transmembrane helix</keyword>
<keyword evidence="4" id="KW-1185">Reference proteome</keyword>
<dbReference type="InterPro" id="IPR001810">
    <property type="entry name" value="F-box_dom"/>
</dbReference>
<sequence>MSFISVFISVLLIIVAIIVLKPLVLKGIIKLRREYERRAEQREENGQKKVDVIDLELNGLEEEDEGEGEISSHFRKEEGTFPSLPEEIWCEILEYVKEPQDILSCINASSVWSRILEDQKTKVMLPSVLSQLVGYLDEADLLRCRLVSSHWKSVVDDLLENYQTSSYRPSYRTTKMDLMISKNNMTGIVEMRNFVVEMDSLVNPFPSRSLSICVSPLDFTPNAETIIEYCSAVSELVINYGHHLHRFQYTMKVFEYPGLFRLLLAFFPNLQHLELEVPFLSVEGYTDLVRNEFEPPLPRMTSLKSVSVLPTSGQLSPVILSALLRDYGNQLEVLQCYGVAFVSIAQQNQDNPRNEPWLPALRELTLDYVKGDAIRVLQSNSWSLDKLYLVFSRKVEDEEKVKLETLLQMIDNMAETLSELHLCLDWTLDDFSHIFLNERKELHMKMLRNMSKFPKLKTLVISRDFMEVPIVYHLAKENFVVLERLSIDLGMFQGNEYSRGLRMSDDSQSLLWRLRPTLKVIEREGRLLTWISCTVGLPTVVTRKCFRELKVDEKLNCKEQRSTKGRGLNLTSVTKTATKAAHVVVNIF</sequence>
<keyword evidence="1" id="KW-0472">Membrane</keyword>
<dbReference type="SMART" id="SM00256">
    <property type="entry name" value="FBOX"/>
    <property type="match status" value="2"/>
</dbReference>
<name>A0ABP1RS13_9HEXA</name>
<reference evidence="3 4" key="1">
    <citation type="submission" date="2024-08" db="EMBL/GenBank/DDBJ databases">
        <authorList>
            <person name="Cucini C."/>
            <person name="Frati F."/>
        </authorList>
    </citation>
    <scope>NUCLEOTIDE SEQUENCE [LARGE SCALE GENOMIC DNA]</scope>
</reference>
<feature type="transmembrane region" description="Helical" evidence="1">
    <location>
        <begin position="6"/>
        <end position="29"/>
    </location>
</feature>